<dbReference type="InterPro" id="IPR001087">
    <property type="entry name" value="GDSL"/>
</dbReference>
<gene>
    <name evidence="4" type="ORF">RchiOBHm_Chr2g0147141</name>
</gene>
<dbReference type="CDD" id="cd01837">
    <property type="entry name" value="SGNH_plant_lipase_like"/>
    <property type="match status" value="1"/>
</dbReference>
<keyword evidence="3" id="KW-1133">Transmembrane helix</keyword>
<reference evidence="4 5" key="1">
    <citation type="journal article" date="2018" name="Nat. Genet.">
        <title>The Rosa genome provides new insights in the design of modern roses.</title>
        <authorList>
            <person name="Bendahmane M."/>
        </authorList>
    </citation>
    <scope>NUCLEOTIDE SEQUENCE [LARGE SCALE GENOMIC DNA]</scope>
    <source>
        <strain evidence="5">cv. Old Blush</strain>
    </source>
</reference>
<dbReference type="GO" id="GO:0016298">
    <property type="term" value="F:lipase activity"/>
    <property type="evidence" value="ECO:0007669"/>
    <property type="project" value="TreeGrafter"/>
</dbReference>
<dbReference type="PANTHER" id="PTHR45966">
    <property type="entry name" value="GDSL-LIKE LIPASE/ACYLHYDROLASE"/>
    <property type="match status" value="1"/>
</dbReference>
<feature type="transmembrane region" description="Helical" evidence="3">
    <location>
        <begin position="6"/>
        <end position="23"/>
    </location>
</feature>
<dbReference type="Pfam" id="PF00657">
    <property type="entry name" value="Lipase_GDSL"/>
    <property type="match status" value="1"/>
</dbReference>
<dbReference type="InterPro" id="IPR036514">
    <property type="entry name" value="SGNH_hydro_sf"/>
</dbReference>
<evidence type="ECO:0000313" key="4">
    <source>
        <dbReference type="EMBL" id="PRQ51679.1"/>
    </source>
</evidence>
<evidence type="ECO:0000256" key="1">
    <source>
        <dbReference type="ARBA" id="ARBA00008668"/>
    </source>
</evidence>
<sequence>MASLSYIVYVLVSLLNPISYLLYGHDQFNYKPAHDNEVQKKALFVFGDSLFDPGNDQYLPNVTVEDYPATTWPYGETFFHHPNGRLSDGRIVPDFIANFANLRMLPPYLQPDPKDFTDGASFASAGAGVLVETDPGTINLPLQLSYFKNVTELLQEQLGDEEAKKLLGSAVYLISMGGNDYFTFYAKYQENATESVQQEYIEIVIGNLTTALQGIYDLGGRKIAFQNAGPLGCLPHAKQSYDSHLVRGCVEGLQSLARQHNKALASVLKELESQLPGFKYSIFEYYDALGDRVLNPAKYGFTDGTDACCGRGAYRGSDCGGLNGTVPYELCSNPGDSVWFDGGHTSERANRQLAQLIWSGTPNVTGPYNVKQLFEQE</sequence>
<dbReference type="InterPro" id="IPR035669">
    <property type="entry name" value="SGNH_plant_lipase-like"/>
</dbReference>
<evidence type="ECO:0000313" key="5">
    <source>
        <dbReference type="Proteomes" id="UP000238479"/>
    </source>
</evidence>
<name>A0A2P6RZ31_ROSCH</name>
<dbReference type="AlphaFoldDB" id="A0A2P6RZ31"/>
<dbReference type="Gramene" id="PRQ51679">
    <property type="protein sequence ID" value="PRQ51679"/>
    <property type="gene ID" value="RchiOBHm_Chr2g0147141"/>
</dbReference>
<dbReference type="Proteomes" id="UP000238479">
    <property type="component" value="Chromosome 2"/>
</dbReference>
<dbReference type="GO" id="GO:0106435">
    <property type="term" value="F:carboxylesterase activity"/>
    <property type="evidence" value="ECO:0007669"/>
    <property type="project" value="UniProtKB-EC"/>
</dbReference>
<evidence type="ECO:0000256" key="3">
    <source>
        <dbReference type="SAM" id="Phobius"/>
    </source>
</evidence>
<dbReference type="EC" id="3.1.1.1" evidence="4"/>
<evidence type="ECO:0000256" key="2">
    <source>
        <dbReference type="ARBA" id="ARBA00022729"/>
    </source>
</evidence>
<accession>A0A2P6RZ31</accession>
<keyword evidence="3" id="KW-0472">Membrane</keyword>
<dbReference type="InterPro" id="IPR044552">
    <property type="entry name" value="GLIP1-5/GLL25"/>
</dbReference>
<organism evidence="4 5">
    <name type="scientific">Rosa chinensis</name>
    <name type="common">China rose</name>
    <dbReference type="NCBI Taxonomy" id="74649"/>
    <lineage>
        <taxon>Eukaryota</taxon>
        <taxon>Viridiplantae</taxon>
        <taxon>Streptophyta</taxon>
        <taxon>Embryophyta</taxon>
        <taxon>Tracheophyta</taxon>
        <taxon>Spermatophyta</taxon>
        <taxon>Magnoliopsida</taxon>
        <taxon>eudicotyledons</taxon>
        <taxon>Gunneridae</taxon>
        <taxon>Pentapetalae</taxon>
        <taxon>rosids</taxon>
        <taxon>fabids</taxon>
        <taxon>Rosales</taxon>
        <taxon>Rosaceae</taxon>
        <taxon>Rosoideae</taxon>
        <taxon>Rosoideae incertae sedis</taxon>
        <taxon>Rosa</taxon>
    </lineage>
</organism>
<proteinExistence type="inferred from homology"/>
<keyword evidence="5" id="KW-1185">Reference proteome</keyword>
<dbReference type="Gene3D" id="3.40.50.1110">
    <property type="entry name" value="SGNH hydrolase"/>
    <property type="match status" value="1"/>
</dbReference>
<keyword evidence="3" id="KW-0812">Transmembrane</keyword>
<keyword evidence="2" id="KW-0732">Signal</keyword>
<dbReference type="OMA" id="NGENCGI"/>
<dbReference type="EMBL" id="PDCK01000040">
    <property type="protein sequence ID" value="PRQ51679.1"/>
    <property type="molecule type" value="Genomic_DNA"/>
</dbReference>
<dbReference type="SUPFAM" id="SSF52266">
    <property type="entry name" value="SGNH hydrolase"/>
    <property type="match status" value="1"/>
</dbReference>
<keyword evidence="4" id="KW-0378">Hydrolase</keyword>
<dbReference type="PANTHER" id="PTHR45966:SF12">
    <property type="entry name" value="GDSL ESTERASE_LIPASE 1-LIKE ISOFORM X2"/>
    <property type="match status" value="1"/>
</dbReference>
<comment type="similarity">
    <text evidence="1">Belongs to the 'GDSL' lipolytic enzyme family.</text>
</comment>
<comment type="caution">
    <text evidence="4">The sequence shown here is derived from an EMBL/GenBank/DDBJ whole genome shotgun (WGS) entry which is preliminary data.</text>
</comment>
<protein>
    <submittedName>
        <fullName evidence="4">Putative carboxylesterase</fullName>
        <ecNumber evidence="4">3.1.1.1</ecNumber>
    </submittedName>
</protein>